<sequence>MLVSSGLSKKRALVSKGDNARSDAALRIARQTMFLVPPENVEFDASDFDTKSKLDYIANALLVFIDANELPNGDSQVTIQARDNDSLAAATNEFRQLIYRKVDRASWKPNVLVFVTVEGSNDFRAALQPVHADTMRAVATSNSSMPTTSGALLGLVEEYKAKLTKVLDDKMPALANDPNKLTMRVNFGKLKLTQWNKSKLELTLGELEDAFRVAGSRETAQFLCRVEGHAIEELRARLATANCDLPKVVQEYFDPDVKPELSLILVTNNLEIEAIMEPFETRKQFAYRKLATKSGAPSRVKRFAVSTLYTHQRDRAQKVMHVISSSPHSQYDWEISVEKAVSREEANVPCPFRPTALERAITFADDILDGGFPNLDLAPSFIRDYLVTKVLGKSKWVFPLNIKYSIEIIIYQDWGMNTSNHPTMIATVSLLSPDWDDAMVIPASLPRDWKESFSAQFLQPYSVDGLPEDQDTTAAQHPLDNFLSWVLWVQKTLESYSEPTPQPQRL</sequence>
<gene>
    <name evidence="2" type="ORF">QBC35DRAFT_474024</name>
</gene>
<dbReference type="AlphaFoldDB" id="A0AAN6WXL5"/>
<dbReference type="Pfam" id="PF25482">
    <property type="entry name" value="DUF7905"/>
    <property type="match status" value="1"/>
</dbReference>
<feature type="domain" description="DUF7905" evidence="1">
    <location>
        <begin position="160"/>
        <end position="423"/>
    </location>
</feature>
<evidence type="ECO:0000259" key="1">
    <source>
        <dbReference type="Pfam" id="PF25482"/>
    </source>
</evidence>
<accession>A0AAN6WXL5</accession>
<comment type="caution">
    <text evidence="2">The sequence shown here is derived from an EMBL/GenBank/DDBJ whole genome shotgun (WGS) entry which is preliminary data.</text>
</comment>
<dbReference type="Proteomes" id="UP001302126">
    <property type="component" value="Unassembled WGS sequence"/>
</dbReference>
<proteinExistence type="predicted"/>
<protein>
    <recommendedName>
        <fullName evidence="1">DUF7905 domain-containing protein</fullName>
    </recommendedName>
</protein>
<reference evidence="2" key="2">
    <citation type="submission" date="2023-05" db="EMBL/GenBank/DDBJ databases">
        <authorList>
            <consortium name="Lawrence Berkeley National Laboratory"/>
            <person name="Steindorff A."/>
            <person name="Hensen N."/>
            <person name="Bonometti L."/>
            <person name="Westerberg I."/>
            <person name="Brannstrom I.O."/>
            <person name="Guillou S."/>
            <person name="Cros-Aarteil S."/>
            <person name="Calhoun S."/>
            <person name="Haridas S."/>
            <person name="Kuo A."/>
            <person name="Mondo S."/>
            <person name="Pangilinan J."/>
            <person name="Riley R."/>
            <person name="Labutti K."/>
            <person name="Andreopoulos B."/>
            <person name="Lipzen A."/>
            <person name="Chen C."/>
            <person name="Yanf M."/>
            <person name="Daum C."/>
            <person name="Ng V."/>
            <person name="Clum A."/>
            <person name="Ohm R."/>
            <person name="Martin F."/>
            <person name="Silar P."/>
            <person name="Natvig D."/>
            <person name="Lalanne C."/>
            <person name="Gautier V."/>
            <person name="Ament-Velasquez S.L."/>
            <person name="Kruys A."/>
            <person name="Hutchinson M.I."/>
            <person name="Powell A.J."/>
            <person name="Barry K."/>
            <person name="Miller A.N."/>
            <person name="Grigoriev I.V."/>
            <person name="Debuchy R."/>
            <person name="Gladieux P."/>
            <person name="Thoren M.H."/>
            <person name="Johannesson H."/>
        </authorList>
    </citation>
    <scope>NUCLEOTIDE SEQUENCE</scope>
    <source>
        <strain evidence="2">PSN309</strain>
    </source>
</reference>
<reference evidence="2" key="1">
    <citation type="journal article" date="2023" name="Mol. Phylogenet. Evol.">
        <title>Genome-scale phylogeny and comparative genomics of the fungal order Sordariales.</title>
        <authorList>
            <person name="Hensen N."/>
            <person name="Bonometti L."/>
            <person name="Westerberg I."/>
            <person name="Brannstrom I.O."/>
            <person name="Guillou S."/>
            <person name="Cros-Aarteil S."/>
            <person name="Calhoun S."/>
            <person name="Haridas S."/>
            <person name="Kuo A."/>
            <person name="Mondo S."/>
            <person name="Pangilinan J."/>
            <person name="Riley R."/>
            <person name="LaButti K."/>
            <person name="Andreopoulos B."/>
            <person name="Lipzen A."/>
            <person name="Chen C."/>
            <person name="Yan M."/>
            <person name="Daum C."/>
            <person name="Ng V."/>
            <person name="Clum A."/>
            <person name="Steindorff A."/>
            <person name="Ohm R.A."/>
            <person name="Martin F."/>
            <person name="Silar P."/>
            <person name="Natvig D.O."/>
            <person name="Lalanne C."/>
            <person name="Gautier V."/>
            <person name="Ament-Velasquez S.L."/>
            <person name="Kruys A."/>
            <person name="Hutchinson M.I."/>
            <person name="Powell A.J."/>
            <person name="Barry K."/>
            <person name="Miller A.N."/>
            <person name="Grigoriev I.V."/>
            <person name="Debuchy R."/>
            <person name="Gladieux P."/>
            <person name="Hiltunen Thoren M."/>
            <person name="Johannesson H."/>
        </authorList>
    </citation>
    <scope>NUCLEOTIDE SEQUENCE</scope>
    <source>
        <strain evidence="2">PSN309</strain>
    </source>
</reference>
<organism evidence="2 3">
    <name type="scientific">Podospora australis</name>
    <dbReference type="NCBI Taxonomy" id="1536484"/>
    <lineage>
        <taxon>Eukaryota</taxon>
        <taxon>Fungi</taxon>
        <taxon>Dikarya</taxon>
        <taxon>Ascomycota</taxon>
        <taxon>Pezizomycotina</taxon>
        <taxon>Sordariomycetes</taxon>
        <taxon>Sordariomycetidae</taxon>
        <taxon>Sordariales</taxon>
        <taxon>Podosporaceae</taxon>
        <taxon>Podospora</taxon>
    </lineage>
</organism>
<evidence type="ECO:0000313" key="2">
    <source>
        <dbReference type="EMBL" id="KAK4188007.1"/>
    </source>
</evidence>
<dbReference type="EMBL" id="MU864394">
    <property type="protein sequence ID" value="KAK4188007.1"/>
    <property type="molecule type" value="Genomic_DNA"/>
</dbReference>
<keyword evidence="3" id="KW-1185">Reference proteome</keyword>
<name>A0AAN6WXL5_9PEZI</name>
<evidence type="ECO:0000313" key="3">
    <source>
        <dbReference type="Proteomes" id="UP001302126"/>
    </source>
</evidence>
<dbReference type="InterPro" id="IPR057227">
    <property type="entry name" value="DUF7905"/>
</dbReference>